<dbReference type="Proteomes" id="UP000054248">
    <property type="component" value="Unassembled WGS sequence"/>
</dbReference>
<protein>
    <submittedName>
        <fullName evidence="1">Uncharacterized protein</fullName>
    </submittedName>
</protein>
<dbReference type="EMBL" id="KN822942">
    <property type="protein sequence ID" value="KIO34551.1"/>
    <property type="molecule type" value="Genomic_DNA"/>
</dbReference>
<organism evidence="1 2">
    <name type="scientific">Tulasnella calospora MUT 4182</name>
    <dbReference type="NCBI Taxonomy" id="1051891"/>
    <lineage>
        <taxon>Eukaryota</taxon>
        <taxon>Fungi</taxon>
        <taxon>Dikarya</taxon>
        <taxon>Basidiomycota</taxon>
        <taxon>Agaricomycotina</taxon>
        <taxon>Agaricomycetes</taxon>
        <taxon>Cantharellales</taxon>
        <taxon>Tulasnellaceae</taxon>
        <taxon>Tulasnella</taxon>
    </lineage>
</organism>
<reference evidence="2" key="2">
    <citation type="submission" date="2015-01" db="EMBL/GenBank/DDBJ databases">
        <title>Evolutionary Origins and Diversification of the Mycorrhizal Mutualists.</title>
        <authorList>
            <consortium name="DOE Joint Genome Institute"/>
            <consortium name="Mycorrhizal Genomics Consortium"/>
            <person name="Kohler A."/>
            <person name="Kuo A."/>
            <person name="Nagy L.G."/>
            <person name="Floudas D."/>
            <person name="Copeland A."/>
            <person name="Barry K.W."/>
            <person name="Cichocki N."/>
            <person name="Veneault-Fourrey C."/>
            <person name="LaButti K."/>
            <person name="Lindquist E.A."/>
            <person name="Lipzen A."/>
            <person name="Lundell T."/>
            <person name="Morin E."/>
            <person name="Murat C."/>
            <person name="Riley R."/>
            <person name="Ohm R."/>
            <person name="Sun H."/>
            <person name="Tunlid A."/>
            <person name="Henrissat B."/>
            <person name="Grigoriev I.V."/>
            <person name="Hibbett D.S."/>
            <person name="Martin F."/>
        </authorList>
    </citation>
    <scope>NUCLEOTIDE SEQUENCE [LARGE SCALE GENOMIC DNA]</scope>
    <source>
        <strain evidence="2">MUT 4182</strain>
    </source>
</reference>
<dbReference type="AlphaFoldDB" id="A0A0C3QX21"/>
<evidence type="ECO:0000313" key="1">
    <source>
        <dbReference type="EMBL" id="KIO34551.1"/>
    </source>
</evidence>
<proteinExistence type="predicted"/>
<reference evidence="1 2" key="1">
    <citation type="submission" date="2014-04" db="EMBL/GenBank/DDBJ databases">
        <authorList>
            <consortium name="DOE Joint Genome Institute"/>
            <person name="Kuo A."/>
            <person name="Girlanda M."/>
            <person name="Perotto S."/>
            <person name="Kohler A."/>
            <person name="Nagy L.G."/>
            <person name="Floudas D."/>
            <person name="Copeland A."/>
            <person name="Barry K.W."/>
            <person name="Cichocki N."/>
            <person name="Veneault-Fourrey C."/>
            <person name="LaButti K."/>
            <person name="Lindquist E.A."/>
            <person name="Lipzen A."/>
            <person name="Lundell T."/>
            <person name="Morin E."/>
            <person name="Murat C."/>
            <person name="Sun H."/>
            <person name="Tunlid A."/>
            <person name="Henrissat B."/>
            <person name="Grigoriev I.V."/>
            <person name="Hibbett D.S."/>
            <person name="Martin F."/>
            <person name="Nordberg H.P."/>
            <person name="Cantor M.N."/>
            <person name="Hua S.X."/>
        </authorList>
    </citation>
    <scope>NUCLEOTIDE SEQUENCE [LARGE SCALE GENOMIC DNA]</scope>
    <source>
        <strain evidence="1 2">MUT 4182</strain>
    </source>
</reference>
<dbReference type="OrthoDB" id="2245455at2759"/>
<evidence type="ECO:0000313" key="2">
    <source>
        <dbReference type="Proteomes" id="UP000054248"/>
    </source>
</evidence>
<dbReference type="PANTHER" id="PTHR37327:SF1">
    <property type="entry name" value="MICROTUBULE INTERACTING AND TRANSPORT DOMAIN-CONTAINING PROTEIN"/>
    <property type="match status" value="1"/>
</dbReference>
<dbReference type="PANTHER" id="PTHR37327">
    <property type="entry name" value="CHROMOSOME 1, WHOLE GENOME SHOTGUN SEQUENCE"/>
    <property type="match status" value="1"/>
</dbReference>
<gene>
    <name evidence="1" type="ORF">M407DRAFT_64125</name>
</gene>
<accession>A0A0C3QX21</accession>
<keyword evidence="2" id="KW-1185">Reference proteome</keyword>
<name>A0A0C3QX21_9AGAM</name>
<dbReference type="HOGENOM" id="CLU_1204640_0_0_1"/>
<sequence>MTGGYISRKLHVPSAVWTQGGAKLINLPEKGKCVAIIDQGLEELSKASKDFLRASQVSTAGLNGTGISRAVGERWLRALEEWVQVCDGVVGNLGKKLGVGDGGASKKAAGWGNKVSRTFDRMTNGKSLDSPASYVQDLAGLFQDVQFLDDHHRLLGSSMGSYASMPIDIRTQIEARLKRTSEFFCTVVIAFVVQDLGLLLDKYAKKGEKWLNE</sequence>
<dbReference type="STRING" id="1051891.A0A0C3QX21"/>